<dbReference type="RefSeq" id="YP_009217204.1">
    <property type="nucleotide sequence ID" value="NC_028999.1"/>
</dbReference>
<organism evidence="1 2">
    <name type="scientific">Pseudomonas phage PhiPA3</name>
    <name type="common">Pseudomonas aeruginosa phage PhiPA3</name>
    <dbReference type="NCBI Taxonomy" id="998086"/>
    <lineage>
        <taxon>Viruses</taxon>
        <taxon>Duplodnaviria</taxon>
        <taxon>Heunggongvirae</taxon>
        <taxon>Uroviricota</taxon>
        <taxon>Caudoviricetes</taxon>
        <taxon>Chimalliviridae</taxon>
        <taxon>Miltoncavirus</taxon>
        <taxon>Miltoncavirus PhiPA3</taxon>
    </lineage>
</organism>
<gene>
    <name evidence="1" type="primary">124</name>
</gene>
<sequence length="356" mass="40865">MIRLPSTVTNVFSRSVNNINQWMDKNVGSVYAGFPTAVLESPEAGHWRELEAAPQNHVYMDMLWAEVARIGLRICNTIDRVDVRLYVGLCRRDWFDNGNSELIEIFTELYDGDQWFRTGEQYLPVEKANQIPVVLNARIACGYWDTICQHEVYLGGLYDPSRIDWHWDNPFVTLANLEIRSTFVVPTLLRMVKRLGVTSQFRGIADDASVVLAIDGIDEAAAMHASERTREHEDMVVLKLRDAIMRYILTSGGFQVHYPNGNRLHCGLTTGKYWIDNDERKLTHVTMTLYTPEHVHGINGDQLEEVYYSNMSENFAPEDYDTILKALDKRLREQNDVSGLGSRVVDLWRATQMFPV</sequence>
<dbReference type="KEGG" id="vg:26643653"/>
<accession>F8SJZ8</accession>
<evidence type="ECO:0000313" key="2">
    <source>
        <dbReference type="Proteomes" id="UP000008388"/>
    </source>
</evidence>
<reference evidence="1 2" key="1">
    <citation type="journal article" date="2011" name="Microbiology">
        <title>The Pseudomonas aeruginosa generalized transducing phage phiPA3 is a new member of the phiKZ-like group of 'jumbo' phages, and infects model laboratory strains and clinical isolates from cystic fibrosis patients.</title>
        <authorList>
            <person name="Monson R."/>
            <person name="Foulds I."/>
            <person name="Foweraker J."/>
            <person name="Welch M."/>
            <person name="Salmond G.P."/>
        </authorList>
    </citation>
    <scope>NUCLEOTIDE SEQUENCE [LARGE SCALE GENOMIC DNA]</scope>
</reference>
<evidence type="ECO:0000313" key="1">
    <source>
        <dbReference type="EMBL" id="AEH03548.1"/>
    </source>
</evidence>
<dbReference type="GeneID" id="26643653"/>
<keyword evidence="2" id="KW-1185">Reference proteome</keyword>
<proteinExistence type="predicted"/>
<protein>
    <submittedName>
        <fullName evidence="1">Uncharacterized protein 124</fullName>
    </submittedName>
</protein>
<dbReference type="EMBL" id="HQ630627">
    <property type="protein sequence ID" value="AEH03548.1"/>
    <property type="molecule type" value="Genomic_DNA"/>
</dbReference>
<organismHost>
    <name type="scientific">Pseudomonas aeruginosa</name>
    <dbReference type="NCBI Taxonomy" id="287"/>
</organismHost>
<dbReference type="Proteomes" id="UP000008388">
    <property type="component" value="Segment"/>
</dbReference>
<name>F8SJZ8_BPPA3</name>